<protein>
    <recommendedName>
        <fullName evidence="2">BRCT domain-containing protein</fullName>
    </recommendedName>
</protein>
<dbReference type="CDD" id="cd18437">
    <property type="entry name" value="BRCT_BRC1_like_rpt3"/>
    <property type="match status" value="1"/>
</dbReference>
<reference evidence="3" key="1">
    <citation type="submission" date="2011-07" db="EMBL/GenBank/DDBJ databases">
        <title>The Genome Sequence of Exophiala (Wangiella) dermatitidis NIH/UT8656.</title>
        <authorList>
            <consortium name="The Broad Institute Genome Sequencing Platform"/>
            <person name="Cuomo C."/>
            <person name="Wang Z."/>
            <person name="Hunicke-Smith S."/>
            <person name="Szanislo P.J."/>
            <person name="Earl A."/>
            <person name="Young S.K."/>
            <person name="Zeng Q."/>
            <person name="Gargeya S."/>
            <person name="Fitzgerald M."/>
            <person name="Haas B."/>
            <person name="Abouelleil A."/>
            <person name="Alvarado L."/>
            <person name="Arachchi H.M."/>
            <person name="Berlin A."/>
            <person name="Brown A."/>
            <person name="Chapman S.B."/>
            <person name="Chen Z."/>
            <person name="Dunbar C."/>
            <person name="Freedman E."/>
            <person name="Gearin G."/>
            <person name="Gellesch M."/>
            <person name="Goldberg J."/>
            <person name="Griggs A."/>
            <person name="Gujja S."/>
            <person name="Heiman D."/>
            <person name="Howarth C."/>
            <person name="Larson L."/>
            <person name="Lui A."/>
            <person name="MacDonald P.J.P."/>
            <person name="Montmayeur A."/>
            <person name="Murphy C."/>
            <person name="Neiman D."/>
            <person name="Pearson M."/>
            <person name="Priest M."/>
            <person name="Roberts A."/>
            <person name="Saif S."/>
            <person name="Shea T."/>
            <person name="Shenoy N."/>
            <person name="Sisk P."/>
            <person name="Stolte C."/>
            <person name="Sykes S."/>
            <person name="Wortman J."/>
            <person name="Nusbaum C."/>
            <person name="Birren B."/>
        </authorList>
    </citation>
    <scope>NUCLEOTIDE SEQUENCE</scope>
    <source>
        <strain evidence="3">NIH/UT8656</strain>
    </source>
</reference>
<dbReference type="GeneID" id="20308261"/>
<dbReference type="SUPFAM" id="SSF52113">
    <property type="entry name" value="BRCT domain"/>
    <property type="match status" value="5"/>
</dbReference>
<feature type="domain" description="BRCT" evidence="2">
    <location>
        <begin position="799"/>
        <end position="851"/>
    </location>
</feature>
<dbReference type="GO" id="GO:1990683">
    <property type="term" value="P:DNA double-strand break attachment to nuclear envelope"/>
    <property type="evidence" value="ECO:0007669"/>
    <property type="project" value="TreeGrafter"/>
</dbReference>
<accession>H6BTR1</accession>
<dbReference type="GO" id="GO:0005634">
    <property type="term" value="C:nucleus"/>
    <property type="evidence" value="ECO:0007669"/>
    <property type="project" value="TreeGrafter"/>
</dbReference>
<dbReference type="InterPro" id="IPR036420">
    <property type="entry name" value="BRCT_dom_sf"/>
</dbReference>
<feature type="domain" description="BRCT" evidence="2">
    <location>
        <begin position="31"/>
        <end position="129"/>
    </location>
</feature>
<dbReference type="Pfam" id="PF12738">
    <property type="entry name" value="PTCB-BRCT"/>
    <property type="match status" value="1"/>
</dbReference>
<dbReference type="OMA" id="SWLYHLI"/>
<dbReference type="AlphaFoldDB" id="H6BTR1"/>
<evidence type="ECO:0000313" key="3">
    <source>
        <dbReference type="EMBL" id="EHY55488.1"/>
    </source>
</evidence>
<name>H6BTR1_EXODN</name>
<dbReference type="Gene3D" id="3.40.50.10190">
    <property type="entry name" value="BRCT domain"/>
    <property type="match status" value="5"/>
</dbReference>
<dbReference type="Pfam" id="PF00533">
    <property type="entry name" value="BRCT"/>
    <property type="match status" value="1"/>
</dbReference>
<sequence>MTTALFNTCKDFLSSFMGTSSSPNMNGDEPLRQGRFANCRFAIIRSAGLTDKNAGSLSSELELHGGEVVIDNYPEGSLDLRGITHVISTTYDFPDYHACCDALIPVVKPMWVTHSLAKDKLQNPRQYNPDPRFFMSDVVACVADLPQGDSDAIAGGIIAMGGLFATKLTSQVTHIITLSIDSDTCVYALKKRLNVKIVLPHWVDDCLKLGRKIDEQPYNLPDPEILLPPSEKAPAGKRKTPVEGASDPDPSQQQPGAGAPRKLRKVFKKKTVFLSRDLGISEYLRGILDGIITVSGGKLTDSVEEADMYIGKYREGKEYKIASRAGKDVGNLAWLYFLIQTDEWTSPLRRLLHYPVTREGIPGFSSLKISVSNYSGEARTYLENLINATGAEATKTLKQDNTHLITAHVISEKCAAAKEWGIHIVNHLWLEESYARWKMQSITDGRYTHFPHRTNLGDVVGHTQLDRRVLEQFFLSDDETDTKDAQKTAPMRQVHQNTVPAAEDKPAKKSSRKQASKDASAAQLQTPAPSRFVPTGKENLTPSTTKSRKSKEVASARLHELTPDILLYEKEKKRVGGVVYGGRRKADDERVLVVARKRSVEQVQDKDMDSEPESKKVKRGTPTPLMHLVISGYTKWVGHPRIEDNDKKQLRGLGIICTLEPARATHLAAPRIVRTQKFVTALAYAPMVITTDFIEACLKENKLLNPEDFLLQDKDTEKRLGISLKSIRERARQNQNRLLHGRIIYCMENIGGGFETFKTIVEANGGRCLLWRNRKGQTVPSGRADSDASTDSDVNHEVYLLTDEKKENKPMWNRFREMAEGSRKVPRIVLTDWLLESAMSQQILPTDRYEV</sequence>
<feature type="region of interest" description="Disordered" evidence="1">
    <location>
        <begin position="220"/>
        <end position="262"/>
    </location>
</feature>
<dbReference type="CDD" id="cd17743">
    <property type="entry name" value="BRCT_BRC1_like_rpt5"/>
    <property type="match status" value="1"/>
</dbReference>
<dbReference type="SMART" id="SM00292">
    <property type="entry name" value="BRCT"/>
    <property type="match status" value="6"/>
</dbReference>
<dbReference type="InterPro" id="IPR053036">
    <property type="entry name" value="CellCycle_DNARepair_Reg"/>
</dbReference>
<feature type="compositionally biased region" description="Basic and acidic residues" evidence="1">
    <location>
        <begin position="601"/>
        <end position="615"/>
    </location>
</feature>
<dbReference type="GO" id="GO:0035361">
    <property type="term" value="C:Cul8-RING ubiquitin ligase complex"/>
    <property type="evidence" value="ECO:0007669"/>
    <property type="project" value="TreeGrafter"/>
</dbReference>
<feature type="domain" description="BRCT" evidence="2">
    <location>
        <begin position="262"/>
        <end position="352"/>
    </location>
</feature>
<evidence type="ECO:0000313" key="4">
    <source>
        <dbReference type="Proteomes" id="UP000007304"/>
    </source>
</evidence>
<dbReference type="EMBL" id="JH226132">
    <property type="protein sequence ID" value="EHY55488.1"/>
    <property type="molecule type" value="Genomic_DNA"/>
</dbReference>
<organism evidence="3 4">
    <name type="scientific">Exophiala dermatitidis (strain ATCC 34100 / CBS 525.76 / NIH/UT8656)</name>
    <name type="common">Black yeast</name>
    <name type="synonym">Wangiella dermatitidis</name>
    <dbReference type="NCBI Taxonomy" id="858893"/>
    <lineage>
        <taxon>Eukaryota</taxon>
        <taxon>Fungi</taxon>
        <taxon>Dikarya</taxon>
        <taxon>Ascomycota</taxon>
        <taxon>Pezizomycotina</taxon>
        <taxon>Eurotiomycetes</taxon>
        <taxon>Chaetothyriomycetidae</taxon>
        <taxon>Chaetothyriales</taxon>
        <taxon>Herpotrichiellaceae</taxon>
        <taxon>Exophiala</taxon>
    </lineage>
</organism>
<evidence type="ECO:0000259" key="2">
    <source>
        <dbReference type="PROSITE" id="PS50172"/>
    </source>
</evidence>
<dbReference type="RefSeq" id="XP_009155949.1">
    <property type="nucleotide sequence ID" value="XM_009157701.1"/>
</dbReference>
<feature type="domain" description="BRCT" evidence="2">
    <location>
        <begin position="129"/>
        <end position="220"/>
    </location>
</feature>
<dbReference type="STRING" id="858893.H6BTR1"/>
<dbReference type="HOGENOM" id="CLU_002149_2_0_1"/>
<dbReference type="Pfam" id="PF16770">
    <property type="entry name" value="RTT107_BRCT_5"/>
    <property type="match status" value="1"/>
</dbReference>
<dbReference type="Proteomes" id="UP000007304">
    <property type="component" value="Unassembled WGS sequence"/>
</dbReference>
<keyword evidence="4" id="KW-1185">Reference proteome</keyword>
<feature type="domain" description="BRCT" evidence="2">
    <location>
        <begin position="364"/>
        <end position="447"/>
    </location>
</feature>
<gene>
    <name evidence="3" type="ORF">HMPREF1120_03622</name>
</gene>
<evidence type="ECO:0000256" key="1">
    <source>
        <dbReference type="SAM" id="MobiDB-lite"/>
    </source>
</evidence>
<dbReference type="PROSITE" id="PS50172">
    <property type="entry name" value="BRCT"/>
    <property type="match status" value="6"/>
</dbReference>
<dbReference type="PANTHER" id="PTHR47667:SF1">
    <property type="entry name" value="REGULATOR OF TY1 TRANSPOSITION PROTEIN 107"/>
    <property type="match status" value="1"/>
</dbReference>
<dbReference type="OrthoDB" id="342264at2759"/>
<feature type="region of interest" description="Disordered" evidence="1">
    <location>
        <begin position="601"/>
        <end position="620"/>
    </location>
</feature>
<dbReference type="VEuPathDB" id="FungiDB:HMPREF1120_03622"/>
<dbReference type="CDD" id="cd18436">
    <property type="entry name" value="BRCT_BRC1_like_rpt2"/>
    <property type="match status" value="1"/>
</dbReference>
<feature type="domain" description="BRCT" evidence="2">
    <location>
        <begin position="652"/>
        <end position="711"/>
    </location>
</feature>
<dbReference type="InParanoid" id="H6BTR1"/>
<dbReference type="FunFam" id="3.40.50.10190:FF:000048">
    <property type="entry name" value="DNA repair protein Rtt107"/>
    <property type="match status" value="1"/>
</dbReference>
<feature type="region of interest" description="Disordered" evidence="1">
    <location>
        <begin position="479"/>
        <end position="555"/>
    </location>
</feature>
<dbReference type="InterPro" id="IPR001357">
    <property type="entry name" value="BRCT_dom"/>
</dbReference>
<dbReference type="GO" id="GO:0006302">
    <property type="term" value="P:double-strand break repair"/>
    <property type="evidence" value="ECO:0007669"/>
    <property type="project" value="TreeGrafter"/>
</dbReference>
<dbReference type="PANTHER" id="PTHR47667">
    <property type="entry name" value="REGULATOR OF TY1 TRANSPOSITION PROTEIN 107"/>
    <property type="match status" value="1"/>
</dbReference>
<dbReference type="CDD" id="cd18438">
    <property type="entry name" value="BRCT_BRC1_like_rpt4"/>
    <property type="match status" value="1"/>
</dbReference>
<dbReference type="eggNOG" id="KOG2043">
    <property type="taxonomic scope" value="Eukaryota"/>
</dbReference>
<proteinExistence type="predicted"/>